<protein>
    <submittedName>
        <fullName evidence="2">Uncharacterized protein</fullName>
    </submittedName>
</protein>
<dbReference type="HOGENOM" id="CLU_773866_0_0_1"/>
<dbReference type="VEuPathDB" id="FungiDB:CHGG_09372"/>
<keyword evidence="1" id="KW-0472">Membrane</keyword>
<dbReference type="InParanoid" id="Q2GRN2"/>
<sequence>MDLGRVNFILPKTKAKLPARYRTVDLRPPVWPPPSLRKIAGKVVGCWKARDGPDRMGHRYGSLHVAFVFWQVVAPGFAGIARTVLNPWDACKRRAPKCLFARLLVALFACMLGGWLGGTAGIPPASNTTSPTYRPTMAAPISVEAGSMSLPIKDGPIHIHASIPFSLLVKDFDPNTAQVPQTERPRPWWSPARLFKGQHEIPTDAAADAATKTFALARPAFSDQVWPRLSTLLFGKEEPTLYCSVGSDAEDWEGADTSNSIWVFSTGVTEDDIDRTRALLLKANPDGTGGILFTAEELGEEQKAAWKTAWVDVAPYKSPGESDIDCAMTRKNQALYRYMSGCASRHSNEKGSFDSHRD</sequence>
<evidence type="ECO:0000313" key="2">
    <source>
        <dbReference type="EMBL" id="EAQ85358.1"/>
    </source>
</evidence>
<evidence type="ECO:0000256" key="1">
    <source>
        <dbReference type="SAM" id="Phobius"/>
    </source>
</evidence>
<evidence type="ECO:0000313" key="3">
    <source>
        <dbReference type="Proteomes" id="UP000001056"/>
    </source>
</evidence>
<organism evidence="2 3">
    <name type="scientific">Chaetomium globosum (strain ATCC 6205 / CBS 148.51 / DSM 1962 / NBRC 6347 / NRRL 1970)</name>
    <name type="common">Soil fungus</name>
    <dbReference type="NCBI Taxonomy" id="306901"/>
    <lineage>
        <taxon>Eukaryota</taxon>
        <taxon>Fungi</taxon>
        <taxon>Dikarya</taxon>
        <taxon>Ascomycota</taxon>
        <taxon>Pezizomycotina</taxon>
        <taxon>Sordariomycetes</taxon>
        <taxon>Sordariomycetidae</taxon>
        <taxon>Sordariales</taxon>
        <taxon>Chaetomiaceae</taxon>
        <taxon>Chaetomium</taxon>
    </lineage>
</organism>
<reference evidence="3" key="1">
    <citation type="journal article" date="2015" name="Genome Announc.">
        <title>Draft genome sequence of the cellulolytic fungus Chaetomium globosum.</title>
        <authorList>
            <person name="Cuomo C.A."/>
            <person name="Untereiner W.A."/>
            <person name="Ma L.-J."/>
            <person name="Grabherr M."/>
            <person name="Birren B.W."/>
        </authorList>
    </citation>
    <scope>NUCLEOTIDE SEQUENCE [LARGE SCALE GENOMIC DNA]</scope>
    <source>
        <strain evidence="3">ATCC 6205 / CBS 148.51 / DSM 1962 / NBRC 6347 / NRRL 1970</strain>
    </source>
</reference>
<proteinExistence type="predicted"/>
<feature type="transmembrane region" description="Helical" evidence="1">
    <location>
        <begin position="99"/>
        <end position="118"/>
    </location>
</feature>
<dbReference type="Proteomes" id="UP000001056">
    <property type="component" value="Unassembled WGS sequence"/>
</dbReference>
<dbReference type="GeneID" id="4395623"/>
<dbReference type="RefSeq" id="XP_001227299.1">
    <property type="nucleotide sequence ID" value="XM_001227298.1"/>
</dbReference>
<name>Q2GRN2_CHAGB</name>
<keyword evidence="1" id="KW-0812">Transmembrane</keyword>
<dbReference type="AlphaFoldDB" id="Q2GRN2"/>
<keyword evidence="1" id="KW-1133">Transmembrane helix</keyword>
<keyword evidence="3" id="KW-1185">Reference proteome</keyword>
<feature type="transmembrane region" description="Helical" evidence="1">
    <location>
        <begin position="60"/>
        <end position="78"/>
    </location>
</feature>
<accession>Q2GRN2</accession>
<dbReference type="EMBL" id="CH408034">
    <property type="protein sequence ID" value="EAQ85358.1"/>
    <property type="molecule type" value="Genomic_DNA"/>
</dbReference>
<dbReference type="OrthoDB" id="5455483at2759"/>
<gene>
    <name evidence="2" type="ORF">CHGG_09372</name>
</gene>